<feature type="region of interest" description="Disordered" evidence="1">
    <location>
        <begin position="273"/>
        <end position="298"/>
    </location>
</feature>
<feature type="region of interest" description="Disordered" evidence="1">
    <location>
        <begin position="310"/>
        <end position="331"/>
    </location>
</feature>
<dbReference type="OrthoDB" id="206805at2759"/>
<feature type="region of interest" description="Disordered" evidence="1">
    <location>
        <begin position="509"/>
        <end position="551"/>
    </location>
</feature>
<evidence type="ECO:0000256" key="1">
    <source>
        <dbReference type="SAM" id="MobiDB-lite"/>
    </source>
</evidence>
<evidence type="ECO:0000313" key="3">
    <source>
        <dbReference type="Proteomes" id="UP001165065"/>
    </source>
</evidence>
<feature type="compositionally biased region" description="Basic and acidic residues" evidence="1">
    <location>
        <begin position="938"/>
        <end position="954"/>
    </location>
</feature>
<dbReference type="EMBL" id="BRYA01000189">
    <property type="protein sequence ID" value="GMI43158.1"/>
    <property type="molecule type" value="Genomic_DNA"/>
</dbReference>
<feature type="region of interest" description="Disordered" evidence="1">
    <location>
        <begin position="1241"/>
        <end position="1273"/>
    </location>
</feature>
<feature type="region of interest" description="Disordered" evidence="1">
    <location>
        <begin position="774"/>
        <end position="872"/>
    </location>
</feature>
<feature type="compositionally biased region" description="Polar residues" evidence="1">
    <location>
        <begin position="780"/>
        <end position="793"/>
    </location>
</feature>
<reference evidence="3" key="1">
    <citation type="journal article" date="2023" name="Commun. Biol.">
        <title>Genome analysis of Parmales, the sister group of diatoms, reveals the evolutionary specialization of diatoms from phago-mixotrophs to photoautotrophs.</title>
        <authorList>
            <person name="Ban H."/>
            <person name="Sato S."/>
            <person name="Yoshikawa S."/>
            <person name="Yamada K."/>
            <person name="Nakamura Y."/>
            <person name="Ichinomiya M."/>
            <person name="Sato N."/>
            <person name="Blanc-Mathieu R."/>
            <person name="Endo H."/>
            <person name="Kuwata A."/>
            <person name="Ogata H."/>
        </authorList>
    </citation>
    <scope>NUCLEOTIDE SEQUENCE [LARGE SCALE GENOMIC DNA]</scope>
</reference>
<evidence type="ECO:0000313" key="2">
    <source>
        <dbReference type="EMBL" id="GMI43158.1"/>
    </source>
</evidence>
<feature type="compositionally biased region" description="Basic and acidic residues" evidence="1">
    <location>
        <begin position="706"/>
        <end position="717"/>
    </location>
</feature>
<feature type="compositionally biased region" description="Basic residues" evidence="1">
    <location>
        <begin position="1241"/>
        <end position="1251"/>
    </location>
</feature>
<keyword evidence="3" id="KW-1185">Reference proteome</keyword>
<feature type="compositionally biased region" description="Polar residues" evidence="1">
    <location>
        <begin position="977"/>
        <end position="987"/>
    </location>
</feature>
<feature type="region of interest" description="Disordered" evidence="1">
    <location>
        <begin position="706"/>
        <end position="727"/>
    </location>
</feature>
<gene>
    <name evidence="2" type="ORF">TrCOL_g12190</name>
</gene>
<sequence length="1285" mass="139552">MRGWSTEYGEGMEDELSVSIDEKVERQSLPNSRGEGGAFRPNKGHPFSDPLGLEVAVPLSSTAPIVVNRGNNNPSSFNDEAEVKTALGKLWDLAMVGGEVQQPQAVNAAFLPRKPGPMPRALFQRLIAAVEQASVLLPTNWYSKKGDHSFVVSSKTPDLNVREKSLPILNSSSANLPPSSDPLTFEQFGEAWLDLSKKYCATSKKEDYFEFTGRMLLSAPKGYEKLGPTAAPLAADASAAALVGVGVGLGLGEGVGSGAGTITSPTIGVTSPLQITNSNSNSNTNSNSNNGNNVLSMPSSASPIEVKIISRPGSRAGNSSPLGRPDTGASDMAVARPHSRDFAMFNFSMTPTKQLSPPAPPKLFRGSPPGSPSSPDFTPGLENPDVFKMSVEGSQAITLTGHEQDLVAGGFVESAAEVVNRRISNSTNLYADAEQRRSTVGKIMNLKAKEGKVWPPPDIRLNKRLESKVRDKPREDPMACISYDTISQLTLKKGIKLAGLIAPSETSSLQMPSVEEVKVDRRQRHNDGKKLQQQQQQQQQGEERAAGEIPLSNQSLDTYTFNFAIRPPKDEEEIVEEVKKSIEKGAKYNIKRAAKFEAARGYGFKGAISLKNVIKMADEVAELKISNKAPHPSVDDTKINNKMDILRFRAGISGRKNVQEYLQEKHEKQQFLTELYREEAYNLYQQQHATYEPKVLDSKDEVKAESEVEGELYRETAPDAESEAGEGDLKVEANEVSQLNEPLNDISVEGFDGDGIDTEISVATPVVHVRRTPSVGADNRASSPLFDTSSFSPSFDGGRNSNSPPPYSAGLVGGSLRSTSAADLRTSGEKASMSPKHSRRSASRGGVSGGKMASQGEGSTEDLTLGFSPPLTREPSEIKPKTIWCDLEMCRGKFNRVLEAVFWSQTSNKVYCTYCWGMVASHQPHGVTVSYGDEVSEEEKKDSEVAGATSREEDAGSQESAMHSSAKSSMYAPTKSMLATNNNPPSQHNDVILDALCDMHNPAKQTAEFLRGEGNVKPRDTYREVQGVPKGATMLAIETRDREWMADQVPNMTNKSVKLGRSYVSDGALKTPTLHVNAKVQISYMNDAMRKGLGGVTKKFSGKEYTGQEAKRRREVEMKRKAKKERMKLAGRMTIVRKGPTVKSAAGRGKDPLVLECSALNASGLKAGGSGYAPPDYAVAMKGINKPVVFDERNAKVDEQLLKGRRPVKKKVVKIVHGVPVYFRDDRAAMSASEIRAMKTRQKTIRMSKRLSSREGGSRSRGLEEEEEGEKGIEVGLVGTDFGAF</sequence>
<feature type="compositionally biased region" description="Basic and acidic residues" evidence="1">
    <location>
        <begin position="515"/>
        <end position="530"/>
    </location>
</feature>
<dbReference type="Proteomes" id="UP001165065">
    <property type="component" value="Unassembled WGS sequence"/>
</dbReference>
<name>A0A9W7GFV7_9STRA</name>
<protein>
    <submittedName>
        <fullName evidence="2">Uncharacterized protein</fullName>
    </submittedName>
</protein>
<accession>A0A9W7GFV7</accession>
<comment type="caution">
    <text evidence="2">The sequence shown here is derived from an EMBL/GenBank/DDBJ whole genome shotgun (WGS) entry which is preliminary data.</text>
</comment>
<feature type="region of interest" description="Disordered" evidence="1">
    <location>
        <begin position="1"/>
        <end position="45"/>
    </location>
</feature>
<feature type="compositionally biased region" description="Polar residues" evidence="1">
    <location>
        <begin position="957"/>
        <end position="968"/>
    </location>
</feature>
<feature type="compositionally biased region" description="Basic and acidic residues" evidence="1">
    <location>
        <begin position="1252"/>
        <end position="1263"/>
    </location>
</feature>
<proteinExistence type="predicted"/>
<feature type="region of interest" description="Disordered" evidence="1">
    <location>
        <begin position="931"/>
        <end position="987"/>
    </location>
</feature>
<feature type="region of interest" description="Disordered" evidence="1">
    <location>
        <begin position="350"/>
        <end position="383"/>
    </location>
</feature>
<feature type="compositionally biased region" description="Low complexity" evidence="1">
    <location>
        <begin position="276"/>
        <end position="293"/>
    </location>
</feature>
<organism evidence="2 3">
    <name type="scientific">Triparma columacea</name>
    <dbReference type="NCBI Taxonomy" id="722753"/>
    <lineage>
        <taxon>Eukaryota</taxon>
        <taxon>Sar</taxon>
        <taxon>Stramenopiles</taxon>
        <taxon>Ochrophyta</taxon>
        <taxon>Bolidophyceae</taxon>
        <taxon>Parmales</taxon>
        <taxon>Triparmaceae</taxon>
        <taxon>Triparma</taxon>
    </lineage>
</organism>